<dbReference type="SUPFAM" id="SSF46785">
    <property type="entry name" value="Winged helix' DNA-binding domain"/>
    <property type="match status" value="1"/>
</dbReference>
<dbReference type="RefSeq" id="WP_144387718.1">
    <property type="nucleotide sequence ID" value="NZ_CANNCB010000013.1"/>
</dbReference>
<evidence type="ECO:0000313" key="2">
    <source>
        <dbReference type="Proteomes" id="UP000319828"/>
    </source>
</evidence>
<accession>A0A557PBB9</accession>
<dbReference type="EMBL" id="VMKJ01000007">
    <property type="protein sequence ID" value="TVO37952.1"/>
    <property type="molecule type" value="Genomic_DNA"/>
</dbReference>
<evidence type="ECO:0000313" key="1">
    <source>
        <dbReference type="EMBL" id="TVO37952.1"/>
    </source>
</evidence>
<dbReference type="Proteomes" id="UP000319828">
    <property type="component" value="Unassembled WGS sequence"/>
</dbReference>
<dbReference type="InterPro" id="IPR036390">
    <property type="entry name" value="WH_DNA-bd_sf"/>
</dbReference>
<dbReference type="Gene3D" id="1.10.10.10">
    <property type="entry name" value="Winged helix-like DNA-binding domain superfamily/Winged helix DNA-binding domain"/>
    <property type="match status" value="1"/>
</dbReference>
<dbReference type="OrthoDB" id="155998at2"/>
<dbReference type="PANTHER" id="PTHR30363:SF28">
    <property type="entry name" value="TRANSCRIPTIONAL REGULATORY PROTEIN-RELATED"/>
    <property type="match status" value="1"/>
</dbReference>
<comment type="caution">
    <text evidence="1">The sequence shown here is derived from an EMBL/GenBank/DDBJ whole genome shotgun (WGS) entry which is preliminary data.</text>
</comment>
<protein>
    <submittedName>
        <fullName evidence="1">Transcriptional regulator</fullName>
    </submittedName>
</protein>
<proteinExistence type="predicted"/>
<dbReference type="InterPro" id="IPR036388">
    <property type="entry name" value="WH-like_DNA-bd_sf"/>
</dbReference>
<sequence length="208" mass="23665">MKSSDKILHKIKREGKITARQLADELSITSMGARQHLQALEDEGLLNHSDIKVKVGRPARHWSLTQKGHDQFIDRHQDLSIDIINAIGHAYGQQGIEKVTAQREAKILQRYQQNLSQCSSTEQKLQTLVQLREQEGYMAELETTETGYQLIENHCPICHTAKQCPALCQSELNIFQTLLENECKVVRQEHIIAGSHRCCYLITPIKGD</sequence>
<dbReference type="AlphaFoldDB" id="A0A557PBB9"/>
<dbReference type="PANTHER" id="PTHR30363">
    <property type="entry name" value="HTH-TYPE TRANSCRIPTIONAL REGULATOR SRLR-RELATED"/>
    <property type="match status" value="1"/>
</dbReference>
<dbReference type="Pfam" id="PF13412">
    <property type="entry name" value="HTH_24"/>
    <property type="match status" value="1"/>
</dbReference>
<name>A0A557PBB9_9VIBR</name>
<organism evidence="1 2">
    <name type="scientific">Vibrio algivorus</name>
    <dbReference type="NCBI Taxonomy" id="1667024"/>
    <lineage>
        <taxon>Bacteria</taxon>
        <taxon>Pseudomonadati</taxon>
        <taxon>Pseudomonadota</taxon>
        <taxon>Gammaproteobacteria</taxon>
        <taxon>Vibrionales</taxon>
        <taxon>Vibrionaceae</taxon>
        <taxon>Vibrio</taxon>
    </lineage>
</organism>
<reference evidence="1 2" key="1">
    <citation type="submission" date="2019-07" db="EMBL/GenBank/DDBJ databases">
        <title>The draft genome sequence of Vibrio algivorus M1486.</title>
        <authorList>
            <person name="Meng X."/>
        </authorList>
    </citation>
    <scope>NUCLEOTIDE SEQUENCE [LARGE SCALE GENOMIC DNA]</scope>
    <source>
        <strain evidence="1 2">M1486</strain>
    </source>
</reference>
<dbReference type="InterPro" id="IPR050313">
    <property type="entry name" value="Carb_Metab_HTH_regulators"/>
</dbReference>
<gene>
    <name evidence="1" type="ORF">FOF44_05585</name>
</gene>